<evidence type="ECO:0000256" key="2">
    <source>
        <dbReference type="ARBA" id="ARBA00008156"/>
    </source>
</evidence>
<reference evidence="7" key="1">
    <citation type="submission" date="2017-03" db="EMBL/GenBank/DDBJ databases">
        <title>Genomes of endolithic fungi from Antarctica.</title>
        <authorList>
            <person name="Coleine C."/>
            <person name="Masonjones S."/>
            <person name="Stajich J.E."/>
        </authorList>
    </citation>
    <scope>NUCLEOTIDE SEQUENCE [LARGE SCALE GENOMIC DNA]</scope>
    <source>
        <strain evidence="7">CCFEE 5527</strain>
    </source>
</reference>
<accession>A0A1V8T808</accession>
<dbReference type="Gene3D" id="2.140.10.10">
    <property type="entry name" value="Quinoprotein alcohol dehydrogenase-like superfamily"/>
    <property type="match status" value="1"/>
</dbReference>
<evidence type="ECO:0000313" key="7">
    <source>
        <dbReference type="Proteomes" id="UP000192596"/>
    </source>
</evidence>
<dbReference type="Pfam" id="PF13360">
    <property type="entry name" value="PQQ_2"/>
    <property type="match status" value="1"/>
</dbReference>
<protein>
    <recommendedName>
        <fullName evidence="5">Pyrrolo-quinoline quinone repeat domain-containing protein</fullName>
    </recommendedName>
</protein>
<organism evidence="6 7">
    <name type="scientific">Cryoendolithus antarcticus</name>
    <dbReference type="NCBI Taxonomy" id="1507870"/>
    <lineage>
        <taxon>Eukaryota</taxon>
        <taxon>Fungi</taxon>
        <taxon>Dikarya</taxon>
        <taxon>Ascomycota</taxon>
        <taxon>Pezizomycotina</taxon>
        <taxon>Dothideomycetes</taxon>
        <taxon>Dothideomycetidae</taxon>
        <taxon>Cladosporiales</taxon>
        <taxon>Cladosporiaceae</taxon>
        <taxon>Cryoendolithus</taxon>
    </lineage>
</organism>
<evidence type="ECO:0000256" key="1">
    <source>
        <dbReference type="ARBA" id="ARBA00001931"/>
    </source>
</evidence>
<gene>
    <name evidence="6" type="ORF">B0A48_07240</name>
</gene>
<feature type="region of interest" description="Disordered" evidence="4">
    <location>
        <begin position="614"/>
        <end position="641"/>
    </location>
</feature>
<dbReference type="Gene3D" id="2.40.128.630">
    <property type="match status" value="1"/>
</dbReference>
<dbReference type="Proteomes" id="UP000192596">
    <property type="component" value="Unassembled WGS sequence"/>
</dbReference>
<dbReference type="STRING" id="1507870.A0A1V8T808"/>
<comment type="caution">
    <text evidence="6">The sequence shown here is derived from an EMBL/GenBank/DDBJ whole genome shotgun (WGS) entry which is preliminary data.</text>
</comment>
<proteinExistence type="inferred from homology"/>
<feature type="domain" description="Pyrrolo-quinoline quinone repeat" evidence="5">
    <location>
        <begin position="356"/>
        <end position="566"/>
    </location>
</feature>
<dbReference type="Gene3D" id="2.40.10.480">
    <property type="match status" value="1"/>
</dbReference>
<name>A0A1V8T808_9PEZI</name>
<dbReference type="SUPFAM" id="SSF50998">
    <property type="entry name" value="Quinoprotein alcohol dehydrogenase-like"/>
    <property type="match status" value="2"/>
</dbReference>
<keyword evidence="7" id="KW-1185">Reference proteome</keyword>
<keyword evidence="3" id="KW-0560">Oxidoreductase</keyword>
<evidence type="ECO:0000313" key="6">
    <source>
        <dbReference type="EMBL" id="OQO07543.1"/>
    </source>
</evidence>
<comment type="similarity">
    <text evidence="2">Belongs to the bacterial PQQ dehydrogenase family.</text>
</comment>
<dbReference type="AlphaFoldDB" id="A0A1V8T808"/>
<dbReference type="EMBL" id="NAJO01000014">
    <property type="protein sequence ID" value="OQO07543.1"/>
    <property type="molecule type" value="Genomic_DNA"/>
</dbReference>
<dbReference type="GO" id="GO:0016491">
    <property type="term" value="F:oxidoreductase activity"/>
    <property type="evidence" value="ECO:0007669"/>
    <property type="project" value="UniProtKB-KW"/>
</dbReference>
<dbReference type="SMART" id="SM00564">
    <property type="entry name" value="PQQ"/>
    <property type="match status" value="5"/>
</dbReference>
<dbReference type="InParanoid" id="A0A1V8T808"/>
<dbReference type="PANTHER" id="PTHR32303">
    <property type="entry name" value="QUINOPROTEIN ALCOHOL DEHYDROGENASE (CYTOCHROME C)"/>
    <property type="match status" value="1"/>
</dbReference>
<evidence type="ECO:0000259" key="5">
    <source>
        <dbReference type="Pfam" id="PF13360"/>
    </source>
</evidence>
<sequence length="641" mass="68889">MAAARDGLGQTRYVGGGDEEGKASVTWVEGKYICCLHAFILISPPHCTCLPFTTFIPPFVKMLRPTFLLAVSLLYLPIAHCHDTRALPQPQWSGWGANTHNDRHIANSAINSHSISTLTPHCHQAFPYGVSATPALRGNTAYFPTWSGLLVAYDYTTCSIQWQTNITAYLDSYKAPDRYQAAFASPVSRTSPQLDGPTLYIGTLRYALLLAVDVGIGKILANTQLNPHPLAIATMSSTFHEGRIFISTSSVEEAATQDVTYACCSFVGNFAAFTYDRHRNVFETQWNRTMLPEPYGVGLWSGGAIWGSQPAIDQKRNQVFIATGNVYDIPANVQSCIDKTTNDNETACYPDTVWQESVIAFDVGTGKVNWIQRLSALDAWTLACLAPLYGLPPQPTCPPNPGPDAEFGMAPSFIPSHGHSTPHDSDVVVVGQKNGFLYALDACNGTIYWSTLTGPDSSSSGALIWGVAVDERRVYFTAVNPGLAEWTLQPSGINISNSAFGAVELATGKFVWEVPVPDVWTSFAPPTVAGDVVLVGISGFQGGVGNPSSKGSVVALDKATGTLLKQVQAESVVYGGVAVEERYVMYGVGYAKNFQVADSGSFNVYEVAGGRRMKSMGKRGGEADPHSINGKEAQGGEADPH</sequence>
<dbReference type="InterPro" id="IPR018391">
    <property type="entry name" value="PQQ_b-propeller_rpt"/>
</dbReference>
<dbReference type="InterPro" id="IPR002372">
    <property type="entry name" value="PQQ_rpt_dom"/>
</dbReference>
<dbReference type="InterPro" id="IPR011047">
    <property type="entry name" value="Quinoprotein_ADH-like_sf"/>
</dbReference>
<dbReference type="PANTHER" id="PTHR32303:SF10">
    <property type="entry name" value="OUTER MEMBRANE PROTEIN ASSEMBLY FACTOR BAMB"/>
    <property type="match status" value="1"/>
</dbReference>
<evidence type="ECO:0000256" key="4">
    <source>
        <dbReference type="SAM" id="MobiDB-lite"/>
    </source>
</evidence>
<dbReference type="OrthoDB" id="416253at2759"/>
<comment type="cofactor">
    <cofactor evidence="1">
        <name>pyrroloquinoline quinone</name>
        <dbReference type="ChEBI" id="CHEBI:58442"/>
    </cofactor>
</comment>
<evidence type="ECO:0000256" key="3">
    <source>
        <dbReference type="ARBA" id="ARBA00023002"/>
    </source>
</evidence>